<dbReference type="PROSITE" id="PS51257">
    <property type="entry name" value="PROKAR_LIPOPROTEIN"/>
    <property type="match status" value="1"/>
</dbReference>
<protein>
    <submittedName>
        <fullName evidence="2">DUF3604 domain-containing protein</fullName>
    </submittedName>
</protein>
<dbReference type="Pfam" id="PF12228">
    <property type="entry name" value="DUF3604"/>
    <property type="match status" value="1"/>
</dbReference>
<reference evidence="2 3" key="1">
    <citation type="submission" date="2019-02" db="EMBL/GenBank/DDBJ databases">
        <authorList>
            <person name="Li S.-H."/>
        </authorList>
    </citation>
    <scope>NUCLEOTIDE SEQUENCE [LARGE SCALE GENOMIC DNA]</scope>
    <source>
        <strain evidence="2 3">IMCC14385</strain>
    </source>
</reference>
<sequence length="664" mass="72955">MHSRVRVVSIVLAGMVLSACGKGLEPPSESAYAAKDFSAGQVAEPCASSDPNRQALFGDLHIHTAYSNDAWNFDVRMEPADAYRYAFGGPLQLPLGDDHKAREVYIDRPLDFAGVTDHAEFFGEQDVCFDPVAAGYSSSFCEVMRSGNGRAPQLVMQIMSPFSKRRADVCGEEGADCAARAAEYWRNTIDAAQAWQDTSSDCQRTAFVAYEYSSFRLGSNLHRNVIFRNAAVLQRPVSYIDVHREWDLWRILKEQCIESGTGCDVLAIPHNPNISNGRMFAVDYPGADSIEEQADRARLRQQIEPLVEITQHKGDSECRNGLEGVLGAEDELCDLERFEDLAFARFVGEGEQPGQCYSGPLADWLPHLGPNCLDRKSYVRYALVEGLKEEQRIGVNPFKFGIMASTDTHNATSGGVQEAAFEGHLGNGDSRAEQRASFSSENEGNAYNNPGGLIGVWATENSRDSIFDAMQRKETFGTSGPRIQPRFFGAWDLPSDLCGDPQMLDKAYAQAVPMGADLPARASDAPTFLVAANADGGTAAYPGTPLQQLQVIKGWADDEGNHHQRVFEVAGDPDNGADVDMDTCRPRGEGFAQLCTVWQDPEFDPQSSAIYYLRAVENPSCRYSAQQCLALPEADRPADCADPVFEPVIQERAWSSPIWYTPRG</sequence>
<dbReference type="InterPro" id="IPR022028">
    <property type="entry name" value="DUF3604"/>
</dbReference>
<evidence type="ECO:0000313" key="3">
    <source>
        <dbReference type="Proteomes" id="UP000326287"/>
    </source>
</evidence>
<dbReference type="EMBL" id="CP036422">
    <property type="protein sequence ID" value="QFU76739.1"/>
    <property type="molecule type" value="Genomic_DNA"/>
</dbReference>
<dbReference type="OrthoDB" id="543560at2"/>
<dbReference type="KEGG" id="halc:EY643_14350"/>
<keyword evidence="3" id="KW-1185">Reference proteome</keyword>
<feature type="compositionally biased region" description="Polar residues" evidence="1">
    <location>
        <begin position="436"/>
        <end position="446"/>
    </location>
</feature>
<name>A0A5P9NM83_9GAMM</name>
<proteinExistence type="predicted"/>
<dbReference type="AlphaFoldDB" id="A0A5P9NM83"/>
<organism evidence="2 3">
    <name type="scientific">Halioglobus maricola</name>
    <dbReference type="NCBI Taxonomy" id="2601894"/>
    <lineage>
        <taxon>Bacteria</taxon>
        <taxon>Pseudomonadati</taxon>
        <taxon>Pseudomonadota</taxon>
        <taxon>Gammaproteobacteria</taxon>
        <taxon>Cellvibrionales</taxon>
        <taxon>Halieaceae</taxon>
        <taxon>Halioglobus</taxon>
    </lineage>
</organism>
<dbReference type="Proteomes" id="UP000326287">
    <property type="component" value="Chromosome"/>
</dbReference>
<gene>
    <name evidence="2" type="ORF">EY643_14350</name>
</gene>
<evidence type="ECO:0000313" key="2">
    <source>
        <dbReference type="EMBL" id="QFU76739.1"/>
    </source>
</evidence>
<evidence type="ECO:0000256" key="1">
    <source>
        <dbReference type="SAM" id="MobiDB-lite"/>
    </source>
</evidence>
<feature type="region of interest" description="Disordered" evidence="1">
    <location>
        <begin position="422"/>
        <end position="446"/>
    </location>
</feature>
<accession>A0A5P9NM83</accession>